<evidence type="ECO:0000256" key="8">
    <source>
        <dbReference type="ARBA" id="ARBA00023136"/>
    </source>
</evidence>
<evidence type="ECO:0000313" key="9">
    <source>
        <dbReference type="EMBL" id="KAK9694150.1"/>
    </source>
</evidence>
<name>A0AAW1IW09_POPJA</name>
<comment type="caution">
    <text evidence="9">The sequence shown here is derived from an EMBL/GenBank/DDBJ whole genome shotgun (WGS) entry which is preliminary data.</text>
</comment>
<dbReference type="AlphaFoldDB" id="A0AAW1IW09"/>
<dbReference type="FunFam" id="1.10.287.110:FF:000006">
    <property type="entry name" value="Import inner membrane translocase subunit TIM16"/>
    <property type="match status" value="1"/>
</dbReference>
<keyword evidence="3" id="KW-0813">Transport</keyword>
<keyword evidence="10" id="KW-1185">Reference proteome</keyword>
<evidence type="ECO:0000256" key="6">
    <source>
        <dbReference type="ARBA" id="ARBA00023010"/>
    </source>
</evidence>
<dbReference type="Proteomes" id="UP001458880">
    <property type="component" value="Unassembled WGS sequence"/>
</dbReference>
<evidence type="ECO:0000256" key="5">
    <source>
        <dbReference type="ARBA" id="ARBA00022927"/>
    </source>
</evidence>
<protein>
    <submittedName>
        <fullName evidence="9">Uncharacterized protein</fullName>
    </submittedName>
</protein>
<gene>
    <name evidence="9" type="ORF">QE152_g33726</name>
</gene>
<evidence type="ECO:0000256" key="2">
    <source>
        <dbReference type="ARBA" id="ARBA00008817"/>
    </source>
</evidence>
<evidence type="ECO:0000256" key="7">
    <source>
        <dbReference type="ARBA" id="ARBA00023128"/>
    </source>
</evidence>
<dbReference type="InterPro" id="IPR005341">
    <property type="entry name" value="Tim16"/>
</dbReference>
<evidence type="ECO:0000256" key="3">
    <source>
        <dbReference type="ARBA" id="ARBA00022448"/>
    </source>
</evidence>
<dbReference type="InterPro" id="IPR036869">
    <property type="entry name" value="J_dom_sf"/>
</dbReference>
<keyword evidence="8" id="KW-0472">Membrane</keyword>
<comment type="subcellular location">
    <subcellularLocation>
        <location evidence="1">Mitochondrion inner membrane</location>
        <topology evidence="1">Peripheral membrane protein</topology>
        <orientation evidence="1">Matrix side</orientation>
    </subcellularLocation>
</comment>
<sequence>MARIRYQTRDKVMGSKTEMSLEEAMKILNVSKLDKHQVEEQFKYLHEANEKSLGGSFYIQSKVVCAKERIDLEMSKTLSDDITSEESYDGDENYSKNLTLVPEEVTRRPSTIPVRLVVGYLTESYNYFHLYLQSLRLDKF</sequence>
<dbReference type="EMBL" id="JASPKY010000520">
    <property type="protein sequence ID" value="KAK9694150.1"/>
    <property type="molecule type" value="Genomic_DNA"/>
</dbReference>
<comment type="similarity">
    <text evidence="2">Belongs to the TIM16/PAM16 family.</text>
</comment>
<dbReference type="GO" id="GO:0005744">
    <property type="term" value="C:TIM23 mitochondrial import inner membrane translocase complex"/>
    <property type="evidence" value="ECO:0007669"/>
    <property type="project" value="InterPro"/>
</dbReference>
<proteinExistence type="inferred from homology"/>
<keyword evidence="5" id="KW-0653">Protein transport</keyword>
<keyword evidence="4" id="KW-0999">Mitochondrion inner membrane</keyword>
<keyword evidence="6" id="KW-0811">Translocation</keyword>
<keyword evidence="7" id="KW-0496">Mitochondrion</keyword>
<dbReference type="PANTHER" id="PTHR12388">
    <property type="entry name" value="MITOCHONDRIA ASSOCIATED GRANULOCYTE MACROPHAGE CSF SIGNALING MOLECULE"/>
    <property type="match status" value="1"/>
</dbReference>
<dbReference type="Gene3D" id="1.10.287.110">
    <property type="entry name" value="DnaJ domain"/>
    <property type="match status" value="1"/>
</dbReference>
<evidence type="ECO:0000256" key="4">
    <source>
        <dbReference type="ARBA" id="ARBA00022792"/>
    </source>
</evidence>
<evidence type="ECO:0000256" key="1">
    <source>
        <dbReference type="ARBA" id="ARBA00004443"/>
    </source>
</evidence>
<dbReference type="GO" id="GO:0030150">
    <property type="term" value="P:protein import into mitochondrial matrix"/>
    <property type="evidence" value="ECO:0007669"/>
    <property type="project" value="InterPro"/>
</dbReference>
<evidence type="ECO:0000313" key="10">
    <source>
        <dbReference type="Proteomes" id="UP001458880"/>
    </source>
</evidence>
<reference evidence="9 10" key="1">
    <citation type="journal article" date="2024" name="BMC Genomics">
        <title>De novo assembly and annotation of Popillia japonica's genome with initial clues to its potential as an invasive pest.</title>
        <authorList>
            <person name="Cucini C."/>
            <person name="Boschi S."/>
            <person name="Funari R."/>
            <person name="Cardaioli E."/>
            <person name="Iannotti N."/>
            <person name="Marturano G."/>
            <person name="Paoli F."/>
            <person name="Bruttini M."/>
            <person name="Carapelli A."/>
            <person name="Frati F."/>
            <person name="Nardi F."/>
        </authorList>
    </citation>
    <scope>NUCLEOTIDE SEQUENCE [LARGE SCALE GENOMIC DNA]</scope>
    <source>
        <strain evidence="9">DMR45628</strain>
    </source>
</reference>
<dbReference type="Pfam" id="PF03656">
    <property type="entry name" value="Pam16"/>
    <property type="match status" value="1"/>
</dbReference>
<organism evidence="9 10">
    <name type="scientific">Popillia japonica</name>
    <name type="common">Japanese beetle</name>
    <dbReference type="NCBI Taxonomy" id="7064"/>
    <lineage>
        <taxon>Eukaryota</taxon>
        <taxon>Metazoa</taxon>
        <taxon>Ecdysozoa</taxon>
        <taxon>Arthropoda</taxon>
        <taxon>Hexapoda</taxon>
        <taxon>Insecta</taxon>
        <taxon>Pterygota</taxon>
        <taxon>Neoptera</taxon>
        <taxon>Endopterygota</taxon>
        <taxon>Coleoptera</taxon>
        <taxon>Polyphaga</taxon>
        <taxon>Scarabaeiformia</taxon>
        <taxon>Scarabaeidae</taxon>
        <taxon>Rutelinae</taxon>
        <taxon>Popillia</taxon>
    </lineage>
</organism>
<dbReference type="PANTHER" id="PTHR12388:SF0">
    <property type="entry name" value="MITOCHONDRIAL IMPORT INNER MEMBRANE TRANSLOCASE SUBUNIT TIM16"/>
    <property type="match status" value="1"/>
</dbReference>
<accession>A0AAW1IW09</accession>